<dbReference type="PANTHER" id="PTHR31650:SF44">
    <property type="entry name" value="WAX ESTER SYNTHASE_DIACYLGLYCEROL ACYLTRANSFERASE 10-RELATED"/>
    <property type="match status" value="1"/>
</dbReference>
<dbReference type="InterPro" id="IPR045034">
    <property type="entry name" value="O-acyltransferase_WSD1-like"/>
</dbReference>
<feature type="domain" description="O-acyltransferase WSD1 C-terminal" evidence="1">
    <location>
        <begin position="256"/>
        <end position="403"/>
    </location>
</feature>
<organism evidence="2 3">
    <name type="scientific">Arabis alpina</name>
    <name type="common">Alpine rock-cress</name>
    <dbReference type="NCBI Taxonomy" id="50452"/>
    <lineage>
        <taxon>Eukaryota</taxon>
        <taxon>Viridiplantae</taxon>
        <taxon>Streptophyta</taxon>
        <taxon>Embryophyta</taxon>
        <taxon>Tracheophyta</taxon>
        <taxon>Spermatophyta</taxon>
        <taxon>Magnoliopsida</taxon>
        <taxon>eudicotyledons</taxon>
        <taxon>Gunneridae</taxon>
        <taxon>Pentapetalae</taxon>
        <taxon>rosids</taxon>
        <taxon>malvids</taxon>
        <taxon>Brassicales</taxon>
        <taxon>Brassicaceae</taxon>
        <taxon>Arabideae</taxon>
        <taxon>Arabis</taxon>
    </lineage>
</organism>
<dbReference type="OMA" id="FFERSML"/>
<keyword evidence="3" id="KW-1185">Reference proteome</keyword>
<reference evidence="3" key="1">
    <citation type="journal article" date="2015" name="Nat. Plants">
        <title>Genome expansion of Arabis alpina linked with retrotransposition and reduced symmetric DNA methylation.</title>
        <authorList>
            <person name="Willing E.M."/>
            <person name="Rawat V."/>
            <person name="Mandakova T."/>
            <person name="Maumus F."/>
            <person name="James G.V."/>
            <person name="Nordstroem K.J."/>
            <person name="Becker C."/>
            <person name="Warthmann N."/>
            <person name="Chica C."/>
            <person name="Szarzynska B."/>
            <person name="Zytnicki M."/>
            <person name="Albani M.C."/>
            <person name="Kiefer C."/>
            <person name="Bergonzi S."/>
            <person name="Castaings L."/>
            <person name="Mateos J.L."/>
            <person name="Berns M.C."/>
            <person name="Bujdoso N."/>
            <person name="Piofczyk T."/>
            <person name="de Lorenzo L."/>
            <person name="Barrero-Sicilia C."/>
            <person name="Mateos I."/>
            <person name="Piednoel M."/>
            <person name="Hagmann J."/>
            <person name="Chen-Min-Tao R."/>
            <person name="Iglesias-Fernandez R."/>
            <person name="Schuster S.C."/>
            <person name="Alonso-Blanco C."/>
            <person name="Roudier F."/>
            <person name="Carbonero P."/>
            <person name="Paz-Ares J."/>
            <person name="Davis S.J."/>
            <person name="Pecinka A."/>
            <person name="Quesneville H."/>
            <person name="Colot V."/>
            <person name="Lysak M.A."/>
            <person name="Weigel D."/>
            <person name="Coupland G."/>
            <person name="Schneeberger K."/>
        </authorList>
    </citation>
    <scope>NUCLEOTIDE SEQUENCE [LARGE SCALE GENOMIC DNA]</scope>
    <source>
        <strain evidence="3">cv. Pajares</strain>
    </source>
</reference>
<dbReference type="GO" id="GO:0019432">
    <property type="term" value="P:triglyceride biosynthetic process"/>
    <property type="evidence" value="ECO:0007669"/>
    <property type="project" value="TreeGrafter"/>
</dbReference>
<dbReference type="Gramene" id="KFK30158">
    <property type="protein sequence ID" value="KFK30158"/>
    <property type="gene ID" value="AALP_AA7G224600"/>
</dbReference>
<dbReference type="GO" id="GO:0008374">
    <property type="term" value="F:O-acyltransferase activity"/>
    <property type="evidence" value="ECO:0007669"/>
    <property type="project" value="InterPro"/>
</dbReference>
<proteinExistence type="predicted"/>
<gene>
    <name evidence="2" type="ordered locus">AALP_Aa7g224600</name>
</gene>
<dbReference type="OrthoDB" id="619536at2759"/>
<accession>A0A087GJV6</accession>
<evidence type="ECO:0000313" key="2">
    <source>
        <dbReference type="EMBL" id="KFK30158.1"/>
    </source>
</evidence>
<name>A0A087GJV6_ARAAL</name>
<dbReference type="GO" id="GO:0005886">
    <property type="term" value="C:plasma membrane"/>
    <property type="evidence" value="ECO:0007669"/>
    <property type="project" value="TreeGrafter"/>
</dbReference>
<dbReference type="Pfam" id="PF06974">
    <property type="entry name" value="WS_DGAT_C"/>
    <property type="match status" value="1"/>
</dbReference>
<dbReference type="Proteomes" id="UP000029120">
    <property type="component" value="Chromosome 7"/>
</dbReference>
<dbReference type="PANTHER" id="PTHR31650">
    <property type="entry name" value="O-ACYLTRANSFERASE (WSD1-LIKE) FAMILY PROTEIN"/>
    <property type="match status" value="1"/>
</dbReference>
<sequence>MMKENIDESLSPTSRLYQLPSIDNYIITMIGFKAKIKLELILDDLKHNVSKLPRFCSKLSDDGERWMKIKVNVEDHVYAPDIDSQEIKEDGQGGGWCNEMSPFFGRWNVIDVPLGGVYSKSIRSRGLSYHSYVVQFSASVWFLKDTETPLKQIDGFVENNPKRFYHRTVSLDDIRLIKNAMNMTINDVLFGVTQTALSRYLNGRYGKSNVEGGTSSDLNHLPGKIRFRAGFPVNLRQEIGIKPVADMLAKGSKCRWGNYIVLVHFPLSISLETDPLVHLSKTKAIMDRKKHSRMAALFYSINKFITSIFGPKVASVFFERSMLNTTTLFSNIIGPVEEISLHGNQITYIALSSYGNIYLSQALMIHFISYAEKMIISIAVDPAVIPDHHNLCDEMEKSLKAIKDTLFL</sequence>
<dbReference type="EMBL" id="CM002875">
    <property type="protein sequence ID" value="KFK30158.1"/>
    <property type="molecule type" value="Genomic_DNA"/>
</dbReference>
<dbReference type="AlphaFoldDB" id="A0A087GJV6"/>
<evidence type="ECO:0000313" key="3">
    <source>
        <dbReference type="Proteomes" id="UP000029120"/>
    </source>
</evidence>
<protein>
    <recommendedName>
        <fullName evidence="1">O-acyltransferase WSD1 C-terminal domain-containing protein</fullName>
    </recommendedName>
</protein>
<evidence type="ECO:0000259" key="1">
    <source>
        <dbReference type="Pfam" id="PF06974"/>
    </source>
</evidence>
<dbReference type="InterPro" id="IPR009721">
    <property type="entry name" value="O-acyltransferase_WSD1_C"/>
</dbReference>